<dbReference type="PROSITE" id="PS01071">
    <property type="entry name" value="GRPE"/>
    <property type="match status" value="1"/>
</dbReference>
<dbReference type="NCBIfam" id="NF010739">
    <property type="entry name" value="PRK14141.1"/>
    <property type="match status" value="1"/>
</dbReference>
<reference evidence="7 8" key="1">
    <citation type="submission" date="2017-08" db="EMBL/GenBank/DDBJ databases">
        <title>Infants hospitalized years apart are colonized by the same room-sourced microbial strains.</title>
        <authorList>
            <person name="Brooks B."/>
            <person name="Olm M.R."/>
            <person name="Firek B.A."/>
            <person name="Baker R."/>
            <person name="Thomas B.C."/>
            <person name="Morowitz M.J."/>
            <person name="Banfield J.F."/>
        </authorList>
    </citation>
    <scope>NUCLEOTIDE SEQUENCE [LARGE SCALE GENOMIC DNA]</scope>
    <source>
        <strain evidence="7">S2_006_000_R2_64</strain>
    </source>
</reference>
<feature type="region of interest" description="Disordered" evidence="6">
    <location>
        <begin position="1"/>
        <end position="21"/>
    </location>
</feature>
<comment type="subcellular location">
    <subcellularLocation>
        <location evidence="3">Cytoplasm</location>
    </subcellularLocation>
</comment>
<dbReference type="InterPro" id="IPR013805">
    <property type="entry name" value="GrpE_CC"/>
</dbReference>
<keyword evidence="3 4" id="KW-0346">Stress response</keyword>
<comment type="subunit">
    <text evidence="3">Homodimer.</text>
</comment>
<evidence type="ECO:0000313" key="7">
    <source>
        <dbReference type="EMBL" id="PZP56909.1"/>
    </source>
</evidence>
<dbReference type="Gene3D" id="3.90.20.20">
    <property type="match status" value="1"/>
</dbReference>
<comment type="function">
    <text evidence="3 4">Participates actively in the response to hyperosmotic and heat shock by preventing the aggregation of stress-denatured proteins, in association with DnaK and GrpE. It is the nucleotide exchange factor for DnaK and may function as a thermosensor. Unfolded proteins bind initially to DnaJ; upon interaction with the DnaJ-bound protein, DnaK hydrolyzes its bound ATP, resulting in the formation of a stable complex. GrpE releases ADP from DnaK; ATP binding to DnaK triggers the release of the substrate protein, thus completing the reaction cycle. Several rounds of ATP-dependent interactions between DnaJ, DnaK and GrpE are required for fully efficient folding.</text>
</comment>
<dbReference type="InterPro" id="IPR009012">
    <property type="entry name" value="GrpE_head"/>
</dbReference>
<gene>
    <name evidence="3" type="primary">grpE</name>
    <name evidence="7" type="ORF">DI586_02165</name>
</gene>
<feature type="compositionally biased region" description="Basic and acidic residues" evidence="6">
    <location>
        <begin position="1"/>
        <end position="10"/>
    </location>
</feature>
<dbReference type="GO" id="GO:0006457">
    <property type="term" value="P:protein folding"/>
    <property type="evidence" value="ECO:0007669"/>
    <property type="project" value="InterPro"/>
</dbReference>
<dbReference type="CDD" id="cd00446">
    <property type="entry name" value="GrpE"/>
    <property type="match status" value="1"/>
</dbReference>
<dbReference type="GO" id="GO:0000774">
    <property type="term" value="F:adenyl-nucleotide exchange factor activity"/>
    <property type="evidence" value="ECO:0007669"/>
    <property type="project" value="InterPro"/>
</dbReference>
<dbReference type="PRINTS" id="PR00773">
    <property type="entry name" value="GRPEPROTEIN"/>
</dbReference>
<sequence>MTDNTNPKETEETENFEEDIENLEAELDADLDESSRKLKELEGAFLHTKDQLLRTVAEMENLRKRSQREREDASKYAVTSFAKDLLEVADNFRRALEHIPAEMREDAKSKAVIEGLEASERSMLKVFEKNGIKKIEPMDEPFNPNLHEVMFEAPVPGKPSGMIIQLVDAGYVLNDRLLRAAKVGVAKGDGTAHNVDTSA</sequence>
<comment type="similarity">
    <text evidence="1 3 5">Belongs to the GrpE family.</text>
</comment>
<dbReference type="AlphaFoldDB" id="A0A2W5HTF8"/>
<dbReference type="Gene3D" id="2.30.22.10">
    <property type="entry name" value="Head domain of nucleotide exchange factor GrpE"/>
    <property type="match status" value="1"/>
</dbReference>
<organism evidence="7 8">
    <name type="scientific">Micavibrio aeruginosavorus</name>
    <dbReference type="NCBI Taxonomy" id="349221"/>
    <lineage>
        <taxon>Bacteria</taxon>
        <taxon>Pseudomonadati</taxon>
        <taxon>Bdellovibrionota</taxon>
        <taxon>Bdellovibrionia</taxon>
        <taxon>Bdellovibrionales</taxon>
        <taxon>Pseudobdellovibrionaceae</taxon>
        <taxon>Micavibrio</taxon>
    </lineage>
</organism>
<dbReference type="GO" id="GO:0051082">
    <property type="term" value="F:unfolded protein binding"/>
    <property type="evidence" value="ECO:0007669"/>
    <property type="project" value="TreeGrafter"/>
</dbReference>
<keyword evidence="3" id="KW-0963">Cytoplasm</keyword>
<dbReference type="GO" id="GO:0051087">
    <property type="term" value="F:protein-folding chaperone binding"/>
    <property type="evidence" value="ECO:0007669"/>
    <property type="project" value="InterPro"/>
</dbReference>
<feature type="compositionally biased region" description="Acidic residues" evidence="6">
    <location>
        <begin position="11"/>
        <end position="21"/>
    </location>
</feature>
<evidence type="ECO:0000256" key="1">
    <source>
        <dbReference type="ARBA" id="ARBA00009054"/>
    </source>
</evidence>
<protein>
    <recommendedName>
        <fullName evidence="3 4">Protein GrpE</fullName>
    </recommendedName>
    <alternativeName>
        <fullName evidence="3">HSP-70 cofactor</fullName>
    </alternativeName>
</protein>
<dbReference type="PANTHER" id="PTHR21237:SF23">
    <property type="entry name" value="GRPE PROTEIN HOMOLOG, MITOCHONDRIAL"/>
    <property type="match status" value="1"/>
</dbReference>
<dbReference type="SUPFAM" id="SSF58014">
    <property type="entry name" value="Coiled-coil domain of nucleotide exchange factor GrpE"/>
    <property type="match status" value="1"/>
</dbReference>
<keyword evidence="2 3" id="KW-0143">Chaperone</keyword>
<name>A0A2W5HTF8_9BACT</name>
<evidence type="ECO:0000256" key="2">
    <source>
        <dbReference type="ARBA" id="ARBA00023186"/>
    </source>
</evidence>
<comment type="caution">
    <text evidence="7">The sequence shown here is derived from an EMBL/GenBank/DDBJ whole genome shotgun (WGS) entry which is preliminary data.</text>
</comment>
<dbReference type="EMBL" id="QFOT01000012">
    <property type="protein sequence ID" value="PZP56909.1"/>
    <property type="molecule type" value="Genomic_DNA"/>
</dbReference>
<evidence type="ECO:0000256" key="6">
    <source>
        <dbReference type="SAM" id="MobiDB-lite"/>
    </source>
</evidence>
<dbReference type="Pfam" id="PF01025">
    <property type="entry name" value="GrpE"/>
    <property type="match status" value="1"/>
</dbReference>
<accession>A0A2W5HTF8</accession>
<dbReference type="PANTHER" id="PTHR21237">
    <property type="entry name" value="GRPE PROTEIN"/>
    <property type="match status" value="1"/>
</dbReference>
<evidence type="ECO:0000256" key="5">
    <source>
        <dbReference type="RuleBase" id="RU004478"/>
    </source>
</evidence>
<dbReference type="GO" id="GO:0005737">
    <property type="term" value="C:cytoplasm"/>
    <property type="evidence" value="ECO:0007669"/>
    <property type="project" value="UniProtKB-SubCell"/>
</dbReference>
<evidence type="ECO:0000256" key="4">
    <source>
        <dbReference type="RuleBase" id="RU000639"/>
    </source>
</evidence>
<dbReference type="InterPro" id="IPR000740">
    <property type="entry name" value="GrpE"/>
</dbReference>
<evidence type="ECO:0000313" key="8">
    <source>
        <dbReference type="Proteomes" id="UP000249739"/>
    </source>
</evidence>
<dbReference type="HAMAP" id="MF_01151">
    <property type="entry name" value="GrpE"/>
    <property type="match status" value="1"/>
</dbReference>
<dbReference type="SUPFAM" id="SSF51064">
    <property type="entry name" value="Head domain of nucleotide exchange factor GrpE"/>
    <property type="match status" value="1"/>
</dbReference>
<proteinExistence type="inferred from homology"/>
<dbReference type="Proteomes" id="UP000249739">
    <property type="component" value="Unassembled WGS sequence"/>
</dbReference>
<evidence type="ECO:0000256" key="3">
    <source>
        <dbReference type="HAMAP-Rule" id="MF_01151"/>
    </source>
</evidence>
<dbReference type="GO" id="GO:0042803">
    <property type="term" value="F:protein homodimerization activity"/>
    <property type="evidence" value="ECO:0007669"/>
    <property type="project" value="InterPro"/>
</dbReference>